<evidence type="ECO:0000313" key="7">
    <source>
        <dbReference type="Proteomes" id="UP000198983"/>
    </source>
</evidence>
<keyword evidence="7" id="KW-1185">Reference proteome</keyword>
<evidence type="ECO:0000256" key="2">
    <source>
        <dbReference type="ARBA" id="ARBA00022643"/>
    </source>
</evidence>
<dbReference type="GO" id="GO:0046306">
    <property type="term" value="P:alkanesulfonate catabolic process"/>
    <property type="evidence" value="ECO:0007669"/>
    <property type="project" value="TreeGrafter"/>
</dbReference>
<evidence type="ECO:0000313" key="6">
    <source>
        <dbReference type="EMBL" id="SDT09663.1"/>
    </source>
</evidence>
<dbReference type="STRING" id="117157.SAMN04489717_5017"/>
<gene>
    <name evidence="6" type="ORF">SAMN04489717_5017</name>
</gene>
<evidence type="ECO:0000256" key="3">
    <source>
        <dbReference type="ARBA" id="ARBA00023002"/>
    </source>
</evidence>
<dbReference type="InterPro" id="IPR050172">
    <property type="entry name" value="SsuD_RutA_monooxygenase"/>
</dbReference>
<organism evidence="6 7">
    <name type="scientific">Actinopolymorpha singaporensis</name>
    <dbReference type="NCBI Taxonomy" id="117157"/>
    <lineage>
        <taxon>Bacteria</taxon>
        <taxon>Bacillati</taxon>
        <taxon>Actinomycetota</taxon>
        <taxon>Actinomycetes</taxon>
        <taxon>Propionibacteriales</taxon>
        <taxon>Actinopolymorphaceae</taxon>
        <taxon>Actinopolymorpha</taxon>
    </lineage>
</organism>
<evidence type="ECO:0000256" key="1">
    <source>
        <dbReference type="ARBA" id="ARBA00022630"/>
    </source>
</evidence>
<reference evidence="6 7" key="1">
    <citation type="submission" date="2016-10" db="EMBL/GenBank/DDBJ databases">
        <authorList>
            <person name="de Groot N.N."/>
        </authorList>
    </citation>
    <scope>NUCLEOTIDE SEQUENCE [LARGE SCALE GENOMIC DNA]</scope>
    <source>
        <strain evidence="6 7">DSM 22024</strain>
    </source>
</reference>
<dbReference type="Gene3D" id="3.20.20.30">
    <property type="entry name" value="Luciferase-like domain"/>
    <property type="match status" value="1"/>
</dbReference>
<dbReference type="GO" id="GO:0008726">
    <property type="term" value="F:alkanesulfonate monooxygenase activity"/>
    <property type="evidence" value="ECO:0007669"/>
    <property type="project" value="TreeGrafter"/>
</dbReference>
<keyword evidence="1" id="KW-0285">Flavoprotein</keyword>
<dbReference type="InterPro" id="IPR011251">
    <property type="entry name" value="Luciferase-like_dom"/>
</dbReference>
<keyword evidence="4 6" id="KW-0503">Monooxygenase</keyword>
<dbReference type="PANTHER" id="PTHR42847">
    <property type="entry name" value="ALKANESULFONATE MONOOXYGENASE"/>
    <property type="match status" value="1"/>
</dbReference>
<accession>A0A1H1XKI6</accession>
<dbReference type="EMBL" id="LT629732">
    <property type="protein sequence ID" value="SDT09663.1"/>
    <property type="molecule type" value="Genomic_DNA"/>
</dbReference>
<dbReference type="Pfam" id="PF00296">
    <property type="entry name" value="Bac_luciferase"/>
    <property type="match status" value="1"/>
</dbReference>
<proteinExistence type="predicted"/>
<dbReference type="PANTHER" id="PTHR42847:SF4">
    <property type="entry name" value="ALKANESULFONATE MONOOXYGENASE-RELATED"/>
    <property type="match status" value="1"/>
</dbReference>
<evidence type="ECO:0000259" key="5">
    <source>
        <dbReference type="Pfam" id="PF00296"/>
    </source>
</evidence>
<sequence length="310" mass="33381">MHVGLILPMGDEQEPGVPRGYAGIRDLAVRAEAQGLDSIWVYDHLVGDSTDDSAGSPWEAWTVLTALAEATSTVRLGALVLCTAFRPPGVLARMADTLQEVSGGRLVLGLGAGWHEPEFQAFDLPFDHRVGRFDEALQIITTMLRTGRATIAGEYHRVQDAPVRDRPDRPVPPVLVAGVRPRMLGLAAQYADLWNLAWFGLPGDRFRQANAALDQACRDVGRDPATLARTAGVQVAAPTAANAEEKPERLIRGDVDEVAAAFAAWEAEGVSELICSPDPADPDTVTLIADACARYRENAGRTTDTSPRVR</sequence>
<protein>
    <submittedName>
        <fullName evidence="6">Flavin-dependent oxidoreductase, luciferase family (Includes alkanesulfonate monooxygenase SsuD and methylene tetrahydromethanopterin reductase)</fullName>
    </submittedName>
</protein>
<dbReference type="Proteomes" id="UP000198983">
    <property type="component" value="Chromosome I"/>
</dbReference>
<keyword evidence="3" id="KW-0560">Oxidoreductase</keyword>
<name>A0A1H1XKI6_9ACTN</name>
<feature type="domain" description="Luciferase-like" evidence="5">
    <location>
        <begin position="1"/>
        <end position="266"/>
    </location>
</feature>
<evidence type="ECO:0000256" key="4">
    <source>
        <dbReference type="ARBA" id="ARBA00023033"/>
    </source>
</evidence>
<dbReference type="AlphaFoldDB" id="A0A1H1XKI6"/>
<keyword evidence="2" id="KW-0288">FMN</keyword>
<dbReference type="SUPFAM" id="SSF51679">
    <property type="entry name" value="Bacterial luciferase-like"/>
    <property type="match status" value="1"/>
</dbReference>
<dbReference type="InterPro" id="IPR036661">
    <property type="entry name" value="Luciferase-like_sf"/>
</dbReference>